<reference evidence="3" key="1">
    <citation type="submission" date="2021-12" db="EMBL/GenBank/DDBJ databases">
        <authorList>
            <person name="Martin H S."/>
        </authorList>
    </citation>
    <scope>NUCLEOTIDE SEQUENCE</scope>
</reference>
<dbReference type="PANTHER" id="PTHR44227">
    <property type="match status" value="1"/>
</dbReference>
<dbReference type="GO" id="GO:0000030">
    <property type="term" value="F:mannosyltransferase activity"/>
    <property type="evidence" value="ECO:0007669"/>
    <property type="project" value="TreeGrafter"/>
</dbReference>
<accession>A0A8J9V7J9</accession>
<dbReference type="AlphaFoldDB" id="A0A8J9V7J9"/>
<sequence length="112" mass="12546">MCKCKNVILRSPRTSPKMKRRLPAVKEEPRSRSICNSDLAIYTMVVSTAVLSYVNSLNGDFVHDDIPAIVTNGDVVGTNSLKQLFLDDFWGTPMADPNSHKSYRPLTTLSFR</sequence>
<proteinExistence type="predicted"/>
<dbReference type="Proteomes" id="UP000838878">
    <property type="component" value="Chromosome 12"/>
</dbReference>
<dbReference type="OrthoDB" id="1658288at2759"/>
<dbReference type="GO" id="GO:0005783">
    <property type="term" value="C:endoplasmic reticulum"/>
    <property type="evidence" value="ECO:0007669"/>
    <property type="project" value="TreeGrafter"/>
</dbReference>
<evidence type="ECO:0000256" key="2">
    <source>
        <dbReference type="ARBA" id="ARBA00022803"/>
    </source>
</evidence>
<organism evidence="3 4">
    <name type="scientific">Brenthis ino</name>
    <name type="common">lesser marbled fritillary</name>
    <dbReference type="NCBI Taxonomy" id="405034"/>
    <lineage>
        <taxon>Eukaryota</taxon>
        <taxon>Metazoa</taxon>
        <taxon>Ecdysozoa</taxon>
        <taxon>Arthropoda</taxon>
        <taxon>Hexapoda</taxon>
        <taxon>Insecta</taxon>
        <taxon>Pterygota</taxon>
        <taxon>Neoptera</taxon>
        <taxon>Endopterygota</taxon>
        <taxon>Lepidoptera</taxon>
        <taxon>Glossata</taxon>
        <taxon>Ditrysia</taxon>
        <taxon>Papilionoidea</taxon>
        <taxon>Nymphalidae</taxon>
        <taxon>Heliconiinae</taxon>
        <taxon>Argynnini</taxon>
        <taxon>Brenthis</taxon>
    </lineage>
</organism>
<evidence type="ECO:0000313" key="3">
    <source>
        <dbReference type="EMBL" id="CAH0717478.1"/>
    </source>
</evidence>
<evidence type="ECO:0000313" key="4">
    <source>
        <dbReference type="Proteomes" id="UP000838878"/>
    </source>
</evidence>
<protein>
    <submittedName>
        <fullName evidence="3">Uncharacterized protein</fullName>
    </submittedName>
</protein>
<dbReference type="PANTHER" id="PTHR44227:SF3">
    <property type="entry name" value="PROTEIN O-MANNOSYL-TRANSFERASE TMTC4"/>
    <property type="match status" value="1"/>
</dbReference>
<evidence type="ECO:0000256" key="1">
    <source>
        <dbReference type="ARBA" id="ARBA00022737"/>
    </source>
</evidence>
<dbReference type="InterPro" id="IPR052346">
    <property type="entry name" value="O-mannosyl-transferase_TMTC"/>
</dbReference>
<gene>
    <name evidence="3" type="ORF">BINO364_LOCUS4079</name>
</gene>
<dbReference type="GO" id="GO:0035269">
    <property type="term" value="P:protein O-linked glycosylation via mannose"/>
    <property type="evidence" value="ECO:0007669"/>
    <property type="project" value="TreeGrafter"/>
</dbReference>
<dbReference type="EMBL" id="OV170232">
    <property type="protein sequence ID" value="CAH0717478.1"/>
    <property type="molecule type" value="Genomic_DNA"/>
</dbReference>
<keyword evidence="1" id="KW-0677">Repeat</keyword>
<keyword evidence="2" id="KW-0802">TPR repeat</keyword>
<keyword evidence="4" id="KW-1185">Reference proteome</keyword>
<name>A0A8J9V7J9_9NEOP</name>
<dbReference type="GO" id="GO:0030968">
    <property type="term" value="P:endoplasmic reticulum unfolded protein response"/>
    <property type="evidence" value="ECO:0007669"/>
    <property type="project" value="TreeGrafter"/>
</dbReference>
<feature type="non-terminal residue" evidence="3">
    <location>
        <position position="112"/>
    </location>
</feature>